<evidence type="ECO:0000256" key="2">
    <source>
        <dbReference type="ARBA" id="ARBA00005404"/>
    </source>
</evidence>
<dbReference type="InterPro" id="IPR006656">
    <property type="entry name" value="Mopterin_OxRdtase"/>
</dbReference>
<dbReference type="Pfam" id="PF04879">
    <property type="entry name" value="Molybdop_Fe4S4"/>
    <property type="match status" value="1"/>
</dbReference>
<dbReference type="InterPro" id="IPR036010">
    <property type="entry name" value="2Fe-2S_ferredoxin-like_sf"/>
</dbReference>
<evidence type="ECO:0000256" key="15">
    <source>
        <dbReference type="SAM" id="MobiDB-lite"/>
    </source>
</evidence>
<evidence type="ECO:0000313" key="19">
    <source>
        <dbReference type="EMBL" id="MFC6381937.1"/>
    </source>
</evidence>
<comment type="subunit">
    <text evidence="12">Composed of 13 different subunits. Subunits NuoCD, E, F, and G constitute the peripheral sector of the complex.</text>
</comment>
<accession>A0ABW1W8D5</accession>
<keyword evidence="9 14" id="KW-0411">Iron-sulfur</keyword>
<dbReference type="PROSITE" id="PS00642">
    <property type="entry name" value="COMPLEX1_75K_2"/>
    <property type="match status" value="1"/>
</dbReference>
<keyword evidence="8 14" id="KW-0408">Iron</keyword>
<dbReference type="SUPFAM" id="SSF54862">
    <property type="entry name" value="4Fe-4S ferredoxins"/>
    <property type="match status" value="1"/>
</dbReference>
<dbReference type="InterPro" id="IPR054351">
    <property type="entry name" value="NADH_UbQ_OxRdtase_ferredoxin"/>
</dbReference>
<dbReference type="PROSITE" id="PS51669">
    <property type="entry name" value="4FE4S_MOW_BIS_MGD"/>
    <property type="match status" value="1"/>
</dbReference>
<dbReference type="Proteomes" id="UP001596264">
    <property type="component" value="Unassembled WGS sequence"/>
</dbReference>
<dbReference type="SUPFAM" id="SSF54292">
    <property type="entry name" value="2Fe-2S ferredoxin-like"/>
    <property type="match status" value="1"/>
</dbReference>
<evidence type="ECO:0000256" key="3">
    <source>
        <dbReference type="ARBA" id="ARBA00022485"/>
    </source>
</evidence>
<dbReference type="Gene3D" id="3.30.200.210">
    <property type="match status" value="1"/>
</dbReference>
<feature type="domain" description="2Fe-2S ferredoxin-type" evidence="16">
    <location>
        <begin position="1"/>
        <end position="86"/>
    </location>
</feature>
<dbReference type="NCBIfam" id="TIGR01973">
    <property type="entry name" value="NuoG"/>
    <property type="match status" value="1"/>
</dbReference>
<evidence type="ECO:0000256" key="5">
    <source>
        <dbReference type="ARBA" id="ARBA00022719"/>
    </source>
</evidence>
<dbReference type="Gene3D" id="3.40.50.740">
    <property type="match status" value="1"/>
</dbReference>
<keyword evidence="3 14" id="KW-0004">4Fe-4S</keyword>
<dbReference type="PANTHER" id="PTHR43105:SF10">
    <property type="entry name" value="NADH-QUINONE OXIDOREDUCTASE SUBUNIT G"/>
    <property type="match status" value="1"/>
</dbReference>
<evidence type="ECO:0000256" key="8">
    <source>
        <dbReference type="ARBA" id="ARBA00023004"/>
    </source>
</evidence>
<keyword evidence="7 14" id="KW-1278">Translocase</keyword>
<dbReference type="EC" id="7.1.1.-" evidence="14"/>
<keyword evidence="4 14" id="KW-0001">2Fe-2S</keyword>
<evidence type="ECO:0000256" key="14">
    <source>
        <dbReference type="RuleBase" id="RU003525"/>
    </source>
</evidence>
<dbReference type="SUPFAM" id="SSF53706">
    <property type="entry name" value="Formate dehydrogenase/DMSO reductase, domains 1-3"/>
    <property type="match status" value="1"/>
</dbReference>
<evidence type="ECO:0000256" key="10">
    <source>
        <dbReference type="ARBA" id="ARBA00023027"/>
    </source>
</evidence>
<keyword evidence="5 14" id="KW-0874">Quinone</keyword>
<comment type="caution">
    <text evidence="19">The sequence shown here is derived from an EMBL/GenBank/DDBJ whole genome shotgun (WGS) entry which is preliminary data.</text>
</comment>
<dbReference type="PROSITE" id="PS00641">
    <property type="entry name" value="COMPLEX1_75K_1"/>
    <property type="match status" value="1"/>
</dbReference>
<dbReference type="InterPro" id="IPR001041">
    <property type="entry name" value="2Fe-2S_ferredoxin-type"/>
</dbReference>
<dbReference type="SMART" id="SM00929">
    <property type="entry name" value="NADH-G_4Fe-4S_3"/>
    <property type="match status" value="1"/>
</dbReference>
<dbReference type="Pfam" id="PF00384">
    <property type="entry name" value="Molybdopterin"/>
    <property type="match status" value="1"/>
</dbReference>
<evidence type="ECO:0000259" key="18">
    <source>
        <dbReference type="PROSITE" id="PS51839"/>
    </source>
</evidence>
<dbReference type="SUPFAM" id="SSF50692">
    <property type="entry name" value="ADC-like"/>
    <property type="match status" value="1"/>
</dbReference>
<dbReference type="InterPro" id="IPR019574">
    <property type="entry name" value="NADH_UbQ_OxRdtase_Gsu_4Fe4S-bd"/>
</dbReference>
<dbReference type="PROSITE" id="PS51085">
    <property type="entry name" value="2FE2S_FER_2"/>
    <property type="match status" value="1"/>
</dbReference>
<gene>
    <name evidence="19" type="primary">nuoG</name>
    <name evidence="19" type="ORF">ACFP58_10785</name>
</gene>
<dbReference type="PANTHER" id="PTHR43105">
    <property type="entry name" value="RESPIRATORY NITRATE REDUCTASE"/>
    <property type="match status" value="1"/>
</dbReference>
<keyword evidence="6 14" id="KW-0479">Metal-binding</keyword>
<dbReference type="InterPro" id="IPR006963">
    <property type="entry name" value="Mopterin_OxRdtase_4Fe-4S_dom"/>
</dbReference>
<comment type="function">
    <text evidence="14">NDH-1 shuttles electrons from NADH, via FMN and iron-sulfur (Fe-S) centers, to quinones in the respiratory chain. Couples the redox reaction to proton translocation (for every two electrons transferred, four hydrogen ions are translocated across the cytoplasmic membrane), and thus conserves the redox energy in a proton gradient.</text>
</comment>
<evidence type="ECO:0000256" key="13">
    <source>
        <dbReference type="ARBA" id="ARBA00047712"/>
    </source>
</evidence>
<proteinExistence type="inferred from homology"/>
<evidence type="ECO:0000256" key="9">
    <source>
        <dbReference type="ARBA" id="ARBA00023014"/>
    </source>
</evidence>
<name>A0ABW1W8D5_9GAMM</name>
<dbReference type="Gene3D" id="3.10.20.740">
    <property type="match status" value="1"/>
</dbReference>
<evidence type="ECO:0000256" key="4">
    <source>
        <dbReference type="ARBA" id="ARBA00022714"/>
    </source>
</evidence>
<evidence type="ECO:0000256" key="7">
    <source>
        <dbReference type="ARBA" id="ARBA00022967"/>
    </source>
</evidence>
<reference evidence="20" key="1">
    <citation type="journal article" date="2019" name="Int. J. Syst. Evol. Microbiol.">
        <title>The Global Catalogue of Microorganisms (GCM) 10K type strain sequencing project: providing services to taxonomists for standard genome sequencing and annotation.</title>
        <authorList>
            <consortium name="The Broad Institute Genomics Platform"/>
            <consortium name="The Broad Institute Genome Sequencing Center for Infectious Disease"/>
            <person name="Wu L."/>
            <person name="Ma J."/>
        </authorList>
    </citation>
    <scope>NUCLEOTIDE SEQUENCE [LARGE SCALE GENOMIC DNA]</scope>
    <source>
        <strain evidence="20">CCM 2050</strain>
    </source>
</reference>
<dbReference type="InterPro" id="IPR050123">
    <property type="entry name" value="Prok_molybdopt-oxidoreductase"/>
</dbReference>
<dbReference type="CDD" id="cd02788">
    <property type="entry name" value="MopB_CT_NDH-1_NuoG2-N7"/>
    <property type="match status" value="1"/>
</dbReference>
<comment type="similarity">
    <text evidence="2 14">Belongs to the complex I 75 kDa subunit family.</text>
</comment>
<comment type="cofactor">
    <cofactor evidence="14">
        <name>[2Fe-2S] cluster</name>
        <dbReference type="ChEBI" id="CHEBI:190135"/>
    </cofactor>
    <text evidence="14">Binds 1 [2Fe-2S] cluster per subunit.</text>
</comment>
<dbReference type="SMART" id="SM00926">
    <property type="entry name" value="Molybdop_Fe4S4"/>
    <property type="match status" value="1"/>
</dbReference>
<organism evidence="19 20">
    <name type="scientific">Psychrobacter glacincola</name>
    <dbReference type="NCBI Taxonomy" id="56810"/>
    <lineage>
        <taxon>Bacteria</taxon>
        <taxon>Pseudomonadati</taxon>
        <taxon>Pseudomonadota</taxon>
        <taxon>Gammaproteobacteria</taxon>
        <taxon>Moraxellales</taxon>
        <taxon>Moraxellaceae</taxon>
        <taxon>Psychrobacter</taxon>
    </lineage>
</organism>
<dbReference type="PROSITE" id="PS00643">
    <property type="entry name" value="COMPLEX1_75K_3"/>
    <property type="match status" value="1"/>
</dbReference>
<dbReference type="PROSITE" id="PS51839">
    <property type="entry name" value="4FE4S_HC3"/>
    <property type="match status" value="1"/>
</dbReference>
<comment type="catalytic activity">
    <reaction evidence="13 14">
        <text>a quinone + NADH + 5 H(+)(in) = a quinol + NAD(+) + 4 H(+)(out)</text>
        <dbReference type="Rhea" id="RHEA:57888"/>
        <dbReference type="ChEBI" id="CHEBI:15378"/>
        <dbReference type="ChEBI" id="CHEBI:24646"/>
        <dbReference type="ChEBI" id="CHEBI:57540"/>
        <dbReference type="ChEBI" id="CHEBI:57945"/>
        <dbReference type="ChEBI" id="CHEBI:132124"/>
    </reaction>
</comment>
<sequence length="1047" mass="115439">MAVIHIDGTTVEVDSADNLLQACLSLGIDVPYFCYHPALGSVGSCRQCAVKQYMTKEDMEAGRGRLVMSCMVAPGDDMYISVTDDEAKAFRKSMVELLMINHPHDCPTCEEGGHCHLQDMTYMSGHHRRRYRFTKRTHHNQELGPFIAHEMNRCIACYRCVRFYKDYAGGEDLGVYGSNERVYFGRDKDGQFESEFSGNLTEVCPTGVFTDKTHSDRYNRKWDMQYAPSICHGCSAGCNISAGERYGELRRIENRYNGEVNRYFLCDRGRFGYGYVNREDRPTQALERINDKHVKINIDYALDETIKRIKDKKIIGIGSPRASLETNFALKNLVGFENFSTGLNHQQQALVNKCIEVLSTEGIYNPGMTDIESHDAVLILGEDITQTSSRVALSIRQAAKNEAIKMAAATKTQSWLAEPVKRIAQGAQSPVYIIDVTQTKLEDISKVSVVATPEDITKLGFKVADEIAKFADDLAKIVDPQTVEKDADTGMDAMQALAEQIAYDLIQANKPLVVSGSSLSSIALIEAAAQITQALSQKRAAIKATEQYQFETHNASVRSASVRNASVRAAEAQATTVQQTEDKDLSAKPNKPETGVNTEAQDNVEREPATKLELKEVNNNYHAQAGIYLAVTDANSIGVCLLGGHSVEALLATDFDVVIVAENQLTDAIDANKLTRLLADKTVIALDHQLLDWHKDVDIVLPAASFAEADGTLVSAEGRAQRFFQVYDNDYYHPLSSIKEGWRWLHAVHSSLEGRDVDWTQLDDVINALIATHPKLAGIKEAAPDADYRMAGLKIARQPRRYSGRTSMRAPFSVHEPMQPKDLDTGLTFSMEGYSGKQTPSAMIPFAQSAGWNSPQAWNKYQDKVGGNLRNGDPGVRLFDQLERLATRQYVAPETMSLTTTDMQQGQAKLVPIYNIYASSMMASRSPVVAEQLPVAAWRVSIDDAKDWNIAAGDYLAIEIDKQQITLPVQLVGYLAEGCIGYPVGQVSIIHPSMPASVRKVDAPITMMGSMANDANDSALNSNTDTNINRATPATVATTAPTTTQEV</sequence>
<evidence type="ECO:0000313" key="20">
    <source>
        <dbReference type="Proteomes" id="UP001596264"/>
    </source>
</evidence>
<feature type="domain" description="4Fe-4S Mo/W bis-MGD-type" evidence="17">
    <location>
        <begin position="224"/>
        <end position="280"/>
    </location>
</feature>
<dbReference type="Pfam" id="PF22117">
    <property type="entry name" value="Fer4_Nqo3"/>
    <property type="match status" value="1"/>
</dbReference>
<dbReference type="InterPro" id="IPR000283">
    <property type="entry name" value="NADH_UbQ_OxRdtase_75kDa_su_CS"/>
</dbReference>
<evidence type="ECO:0000259" key="16">
    <source>
        <dbReference type="PROSITE" id="PS51085"/>
    </source>
</evidence>
<dbReference type="Gene3D" id="3.30.70.20">
    <property type="match status" value="1"/>
</dbReference>
<dbReference type="InterPro" id="IPR010228">
    <property type="entry name" value="NADH_UbQ_OxRdtase_Gsu"/>
</dbReference>
<keyword evidence="20" id="KW-1185">Reference proteome</keyword>
<protein>
    <recommendedName>
        <fullName evidence="14">NADH-quinone oxidoreductase</fullName>
        <ecNumber evidence="14">7.1.1.-</ecNumber>
    </recommendedName>
</protein>
<feature type="domain" description="4Fe-4S His(Cys)3-ligated-type" evidence="18">
    <location>
        <begin position="86"/>
        <end position="125"/>
    </location>
</feature>
<evidence type="ECO:0000256" key="6">
    <source>
        <dbReference type="ARBA" id="ARBA00022723"/>
    </source>
</evidence>
<dbReference type="RefSeq" id="WP_201561849.1">
    <property type="nucleotide sequence ID" value="NZ_CAJGZK010000005.1"/>
</dbReference>
<keyword evidence="11" id="KW-0830">Ubiquinone</keyword>
<comment type="cofactor">
    <cofactor evidence="1 14">
        <name>[4Fe-4S] cluster</name>
        <dbReference type="ChEBI" id="CHEBI:49883"/>
    </cofactor>
</comment>
<dbReference type="Pfam" id="PF13510">
    <property type="entry name" value="Fer2_4"/>
    <property type="match status" value="1"/>
</dbReference>
<keyword evidence="10 14" id="KW-0520">NAD</keyword>
<dbReference type="EMBL" id="JBHSTZ010000032">
    <property type="protein sequence ID" value="MFC6381937.1"/>
    <property type="molecule type" value="Genomic_DNA"/>
</dbReference>
<evidence type="ECO:0000259" key="17">
    <source>
        <dbReference type="PROSITE" id="PS51669"/>
    </source>
</evidence>
<feature type="region of interest" description="Disordered" evidence="15">
    <location>
        <begin position="573"/>
        <end position="604"/>
    </location>
</feature>
<evidence type="ECO:0000256" key="11">
    <source>
        <dbReference type="ARBA" id="ARBA00023075"/>
    </source>
</evidence>
<dbReference type="Pfam" id="PF10588">
    <property type="entry name" value="NADH-G_4Fe-4S_3"/>
    <property type="match status" value="1"/>
</dbReference>
<feature type="region of interest" description="Disordered" evidence="15">
    <location>
        <begin position="1025"/>
        <end position="1047"/>
    </location>
</feature>
<dbReference type="InterPro" id="IPR009010">
    <property type="entry name" value="Asp_de-COase-like_dom_sf"/>
</dbReference>
<evidence type="ECO:0000256" key="12">
    <source>
        <dbReference type="ARBA" id="ARBA00026021"/>
    </source>
</evidence>
<dbReference type="CDD" id="cd00207">
    <property type="entry name" value="fer2"/>
    <property type="match status" value="1"/>
</dbReference>
<evidence type="ECO:0000256" key="1">
    <source>
        <dbReference type="ARBA" id="ARBA00001966"/>
    </source>
</evidence>